<dbReference type="GO" id="GO:0016165">
    <property type="term" value="F:linoleate 13S-lipoxygenase activity"/>
    <property type="evidence" value="ECO:0007669"/>
    <property type="project" value="UniProtKB-ARBA"/>
</dbReference>
<dbReference type="SUPFAM" id="SSF48484">
    <property type="entry name" value="Lipoxigenase"/>
    <property type="match status" value="2"/>
</dbReference>
<dbReference type="GO" id="GO:0034440">
    <property type="term" value="P:lipid oxidation"/>
    <property type="evidence" value="ECO:0007669"/>
    <property type="project" value="InterPro"/>
</dbReference>
<evidence type="ECO:0000313" key="10">
    <source>
        <dbReference type="EMBL" id="KAF3971561.1"/>
    </source>
</evidence>
<evidence type="ECO:0000256" key="3">
    <source>
        <dbReference type="ARBA" id="ARBA00022964"/>
    </source>
</evidence>
<dbReference type="SUPFAM" id="SSF49899">
    <property type="entry name" value="Concanavalin A-like lectins/glucanases"/>
    <property type="match status" value="2"/>
</dbReference>
<keyword evidence="2 6" id="KW-0479">Metal-binding</keyword>
<feature type="domain" description="Lipoxygenase" evidence="9">
    <location>
        <begin position="73"/>
        <end position="652"/>
    </location>
</feature>
<evidence type="ECO:0000259" key="9">
    <source>
        <dbReference type="PROSITE" id="PS51393"/>
    </source>
</evidence>
<proteinExistence type="inferred from homology"/>
<dbReference type="GO" id="GO:0046872">
    <property type="term" value="F:metal ion binding"/>
    <property type="evidence" value="ECO:0007669"/>
    <property type="project" value="UniProtKB-UniRule"/>
</dbReference>
<keyword evidence="7" id="KW-0443">Lipid metabolism</keyword>
<dbReference type="InterPro" id="IPR013819">
    <property type="entry name" value="LipOase_C"/>
</dbReference>
<feature type="transmembrane region" description="Helical" evidence="8">
    <location>
        <begin position="659"/>
        <end position="679"/>
    </location>
</feature>
<dbReference type="Pfam" id="PF08244">
    <property type="entry name" value="Glyco_hydro_32C"/>
    <property type="match status" value="2"/>
</dbReference>
<keyword evidence="8" id="KW-1133">Transmembrane helix</keyword>
<keyword evidence="11" id="KW-1185">Reference proteome</keyword>
<feature type="transmembrane region" description="Helical" evidence="8">
    <location>
        <begin position="65"/>
        <end position="87"/>
    </location>
</feature>
<dbReference type="Gene3D" id="2.60.120.560">
    <property type="entry name" value="Exo-inulinase, domain 1"/>
    <property type="match status" value="1"/>
</dbReference>
<protein>
    <recommendedName>
        <fullName evidence="7">Lipoxygenase</fullName>
        <ecNumber evidence="7">1.13.11.-</ecNumber>
    </recommendedName>
</protein>
<reference evidence="10" key="1">
    <citation type="submission" date="2020-03" db="EMBL/GenBank/DDBJ databases">
        <title>Castanea mollissima Vanexum genome sequencing.</title>
        <authorList>
            <person name="Staton M."/>
        </authorList>
    </citation>
    <scope>NUCLEOTIDE SEQUENCE</scope>
    <source>
        <tissue evidence="10">Leaf</tissue>
    </source>
</reference>
<keyword evidence="5 6" id="KW-0408">Iron</keyword>
<dbReference type="PROSITE" id="PS00711">
    <property type="entry name" value="LIPOXYGENASE_1"/>
    <property type="match status" value="2"/>
</dbReference>
<comment type="function">
    <text evidence="7">Plant lipoxygenase may be involved in a number of diverse aspects of plant physiology including growth and development, pest resistance, and senescence or responses to wounding.</text>
</comment>
<dbReference type="EC" id="1.13.11.-" evidence="7"/>
<dbReference type="Proteomes" id="UP000737018">
    <property type="component" value="Unassembled WGS sequence"/>
</dbReference>
<keyword evidence="7" id="KW-0444">Lipid biosynthesis</keyword>
<dbReference type="Gene3D" id="4.10.375.10">
    <property type="entry name" value="Lipoxygenase-1, Domain 2"/>
    <property type="match status" value="1"/>
</dbReference>
<dbReference type="InterPro" id="IPR013320">
    <property type="entry name" value="ConA-like_dom_sf"/>
</dbReference>
<gene>
    <name evidence="10" type="ORF">CMV_004846</name>
</gene>
<keyword evidence="4 6" id="KW-0560">Oxidoreductase</keyword>
<accession>A0A8J4W4N9</accession>
<dbReference type="PRINTS" id="PR00087">
    <property type="entry name" value="LIPOXYGENASE"/>
</dbReference>
<dbReference type="InterPro" id="IPR020833">
    <property type="entry name" value="LipOase_Fe_BS"/>
</dbReference>
<dbReference type="PANTHER" id="PTHR11771">
    <property type="entry name" value="LIPOXYGENASE"/>
    <property type="match status" value="1"/>
</dbReference>
<keyword evidence="7" id="KW-0925">Oxylipin biosynthesis</keyword>
<dbReference type="FunFam" id="3.10.450.60:FF:000005">
    <property type="entry name" value="Lipoxygenase"/>
    <property type="match status" value="1"/>
</dbReference>
<evidence type="ECO:0000256" key="2">
    <source>
        <dbReference type="ARBA" id="ARBA00022723"/>
    </source>
</evidence>
<evidence type="ECO:0000256" key="4">
    <source>
        <dbReference type="ARBA" id="ARBA00023002"/>
    </source>
</evidence>
<dbReference type="InterPro" id="IPR001246">
    <property type="entry name" value="LipOase_plant"/>
</dbReference>
<dbReference type="PRINTS" id="PR00468">
    <property type="entry name" value="PLTLPOXGNASE"/>
</dbReference>
<dbReference type="Gene3D" id="4.10.372.10">
    <property type="entry name" value="Lipoxygenase-1, Domain 3"/>
    <property type="match status" value="2"/>
</dbReference>
<evidence type="ECO:0000256" key="1">
    <source>
        <dbReference type="ARBA" id="ARBA00001962"/>
    </source>
</evidence>
<keyword evidence="8" id="KW-0472">Membrane</keyword>
<evidence type="ECO:0000256" key="5">
    <source>
        <dbReference type="ARBA" id="ARBA00023004"/>
    </source>
</evidence>
<dbReference type="Gene3D" id="1.20.245.10">
    <property type="entry name" value="Lipoxygenase-1, Domain 5"/>
    <property type="match status" value="2"/>
</dbReference>
<comment type="similarity">
    <text evidence="6">Belongs to the lipoxygenase family.</text>
</comment>
<dbReference type="UniPathway" id="UPA00382"/>
<dbReference type="Gene3D" id="3.10.450.60">
    <property type="match status" value="2"/>
</dbReference>
<keyword evidence="7" id="KW-0276">Fatty acid metabolism</keyword>
<organism evidence="10 11">
    <name type="scientific">Castanea mollissima</name>
    <name type="common">Chinese chestnut</name>
    <dbReference type="NCBI Taxonomy" id="60419"/>
    <lineage>
        <taxon>Eukaryota</taxon>
        <taxon>Viridiplantae</taxon>
        <taxon>Streptophyta</taxon>
        <taxon>Embryophyta</taxon>
        <taxon>Tracheophyta</taxon>
        <taxon>Spermatophyta</taxon>
        <taxon>Magnoliopsida</taxon>
        <taxon>eudicotyledons</taxon>
        <taxon>Gunneridae</taxon>
        <taxon>Pentapetalae</taxon>
        <taxon>rosids</taxon>
        <taxon>fabids</taxon>
        <taxon>Fagales</taxon>
        <taxon>Fagaceae</taxon>
        <taxon>Castanea</taxon>
    </lineage>
</organism>
<feature type="domain" description="Lipoxygenase" evidence="9">
    <location>
        <begin position="769"/>
        <end position="1323"/>
    </location>
</feature>
<keyword evidence="7" id="KW-0275">Fatty acid biosynthesis</keyword>
<dbReference type="PROSITE" id="PS51393">
    <property type="entry name" value="LIPOXYGENASE_3"/>
    <property type="match status" value="2"/>
</dbReference>
<dbReference type="InterPro" id="IPR000907">
    <property type="entry name" value="LipOase"/>
</dbReference>
<evidence type="ECO:0000256" key="7">
    <source>
        <dbReference type="RuleBase" id="RU003975"/>
    </source>
</evidence>
<dbReference type="GO" id="GO:0031408">
    <property type="term" value="P:oxylipin biosynthetic process"/>
    <property type="evidence" value="ECO:0007669"/>
    <property type="project" value="UniProtKB-UniRule"/>
</dbReference>
<evidence type="ECO:0000256" key="6">
    <source>
        <dbReference type="RuleBase" id="RU003974"/>
    </source>
</evidence>
<dbReference type="EMBL" id="JRKL02000415">
    <property type="protein sequence ID" value="KAF3971561.1"/>
    <property type="molecule type" value="Genomic_DNA"/>
</dbReference>
<dbReference type="InterPro" id="IPR027433">
    <property type="entry name" value="Lipoxygenase_dom_3"/>
</dbReference>
<name>A0A8J4W4N9_9ROSI</name>
<dbReference type="PROSITE" id="PS00081">
    <property type="entry name" value="LIPOXYGENASE_2"/>
    <property type="match status" value="2"/>
</dbReference>
<comment type="caution">
    <text evidence="10">The sequence shown here is derived from an EMBL/GenBank/DDBJ whole genome shotgun (WGS) entry which is preliminary data.</text>
</comment>
<dbReference type="GO" id="GO:0006633">
    <property type="term" value="P:fatty acid biosynthetic process"/>
    <property type="evidence" value="ECO:0007669"/>
    <property type="project" value="UniProtKB-KW"/>
</dbReference>
<dbReference type="OrthoDB" id="407298at2759"/>
<dbReference type="InterPro" id="IPR036226">
    <property type="entry name" value="LipOase_C_sf"/>
</dbReference>
<dbReference type="InterPro" id="IPR020834">
    <property type="entry name" value="LipOase_CS"/>
</dbReference>
<evidence type="ECO:0000256" key="8">
    <source>
        <dbReference type="SAM" id="Phobius"/>
    </source>
</evidence>
<keyword evidence="8" id="KW-0812">Transmembrane</keyword>
<keyword evidence="3 6" id="KW-0223">Dioxygenase</keyword>
<evidence type="ECO:0000313" key="11">
    <source>
        <dbReference type="Proteomes" id="UP000737018"/>
    </source>
</evidence>
<dbReference type="InterPro" id="IPR013189">
    <property type="entry name" value="Glyco_hydro_32_C"/>
</dbReference>
<sequence length="1323" mass="150267">MGAAIVQLNNSLTESKLAKGNITRRIESDNHAIGISSLYRRECSKNSSILATPIWSNGKGKRSTVIAIIIAVTIAASVVLVILLYCFRRRRARMKSSDIKEENTQKSDGLLNYHDPLSEQRSSSVYVPRDEAFSEVKQLTFSAKTLKSVMHALLPQLEISLLDPHLGFPHFTAIDLLFCEGLTLPKPTNAGFFQSILPRLVKAVTDTQENLLPFETPAFIDRDKFAWFRDEEFSRQTLAGLNPCSIQLVTDWPMKSKLNPKIYGPPKTLITTELVEREIRGIMTVNEALKSKRLFVLDYHDLLLPYVNKVREVEGTTLYGSMALFFLTKDGTLRPVAIELTRPPTGDKPQWKQVFTPTWDATSCWLWRLAKAHVCARDVGYHQLVIHWLRTHCCTEPYIIAANRQLSAMHPIYRLLHPHFRYTMEINALARESLINAGGIIESAFSPAKYSIELSSAAYNQLWRFDMEALPANLIRRGMAVEDPTAEHGLRLTIEDYPFANDGLILWDAIKQWVSDYVNHYHPEPSLVQSDGELQAWWTEVRTKGHADKKDDYPGNTRKSMANFNNHNLGTAGHHAAVNFGQYVFAGYFLNWPTIAPTNMPTENPSDEEFKNFLKKPEVELLKCFPSQIQATKVMAVLDVLSNHSPDEEYLGKGKRSTVIAIIIAVTIAASVVLVILLYCFRRRRARMKSSDIKEENTQKSDGLLNYQCQQKQMKFFKQICGIQVPVLDDDNFSMRVLVDHLIVESFAQGGRTVITLRVYPTEAIDWNPLSEQRSSSVYVPRDEAFSEVKQLTFSAKTLKSVMHALLPQLEISLLDPHLGFPHFTAIDLLFCEGLTLPKPTNAGFFQSILPTLVKAVTDTQENLLPFETPAFIDRDKFAWFRDEEFSRQTLAGLNPCSIQLVMDWPMKSKLNPKIYGPPKTLITTELVEREIRGIMTVNEALKSKRLFVLDYHDLLLPYVNKVFTPTWDATSCWLWRLAKAHVCAHDVGYHQLVIHWLRTHCCTEPYIIAANRQLSAMHPIYRLLHPHFRYTMEINALAQESLINAGGIIESAFSPAKYSIELSSAAYNQLWRFDMEALPANLIRRGMAVEDPTAEHGLRLTIEDYPFANDGLILWDAIKQWVSDYVNHYHPEPSLVQSDGELQAWWTEVRTKGHADKKDDCPGNTRKSMANFNNHNLGTAGHHAAVNFGQYVFAGYFPNWPTIAPTNMPTENPSDEEFKNFLKKPEVELLKCFPSQIQASKVLAVLDVLSNHSPDEEYLGQQKQMKLFKQIYGIQVPVLDDEKFSMRVLVDHSIVESFAQGGRTVITSRVYPTEAIDWSCSA</sequence>
<comment type="cofactor">
    <cofactor evidence="1 6">
        <name>Fe cation</name>
        <dbReference type="ChEBI" id="CHEBI:24875"/>
    </cofactor>
</comment>
<comment type="pathway">
    <text evidence="7">Lipid metabolism; oxylipin biosynthesis.</text>
</comment>
<dbReference type="Pfam" id="PF00305">
    <property type="entry name" value="Lipoxygenase"/>
    <property type="match status" value="2"/>
</dbReference>